<organism evidence="3 4">
    <name type="scientific">Cannabis sativa</name>
    <name type="common">Hemp</name>
    <name type="synonym">Marijuana</name>
    <dbReference type="NCBI Taxonomy" id="3483"/>
    <lineage>
        <taxon>Eukaryota</taxon>
        <taxon>Viridiplantae</taxon>
        <taxon>Streptophyta</taxon>
        <taxon>Embryophyta</taxon>
        <taxon>Tracheophyta</taxon>
        <taxon>Spermatophyta</taxon>
        <taxon>Magnoliopsida</taxon>
        <taxon>eudicotyledons</taxon>
        <taxon>Gunneridae</taxon>
        <taxon>Pentapetalae</taxon>
        <taxon>rosids</taxon>
        <taxon>fabids</taxon>
        <taxon>Rosales</taxon>
        <taxon>Cannabaceae</taxon>
        <taxon>Cannabis</taxon>
    </lineage>
</organism>
<reference evidence="3 4" key="1">
    <citation type="journal article" date="2020" name="bioRxiv">
        <title>Sequence and annotation of 42 cannabis genomes reveals extensive copy number variation in cannabinoid synthesis and pathogen resistance genes.</title>
        <authorList>
            <person name="Mckernan K.J."/>
            <person name="Helbert Y."/>
            <person name="Kane L.T."/>
            <person name="Ebling H."/>
            <person name="Zhang L."/>
            <person name="Liu B."/>
            <person name="Eaton Z."/>
            <person name="Mclaughlin S."/>
            <person name="Kingan S."/>
            <person name="Baybayan P."/>
            <person name="Concepcion G."/>
            <person name="Jordan M."/>
            <person name="Riva A."/>
            <person name="Barbazuk W."/>
            <person name="Harkins T."/>
        </authorList>
    </citation>
    <scope>NUCLEOTIDE SEQUENCE [LARGE SCALE GENOMIC DNA]</scope>
    <source>
        <strain evidence="4">cv. Jamaican Lion 4</strain>
        <tissue evidence="3">Leaf</tissue>
    </source>
</reference>
<dbReference type="PANTHER" id="PTHR13282">
    <property type="entry name" value="PROTEIN FAM32A"/>
    <property type="match status" value="1"/>
</dbReference>
<dbReference type="EMBL" id="JAATIQ010000553">
    <property type="protein sequence ID" value="KAF4351565.1"/>
    <property type="molecule type" value="Genomic_DNA"/>
</dbReference>
<dbReference type="AlphaFoldDB" id="A0A7J6DZH4"/>
<sequence>MRNFDGGFSLYGGNSFFLVCFVCIIQVNMSAYDNVVVGKLKLKGKALDVKAGGMKKKKKHKKLLQDQNSVIKQDDLSTAGGGSGILEEDEINDSDGSNNNNKSSEEGKSGNSYDQNMTAAEKRYIEQRERIDNQRLAKTANKSHRDRIQDFNQYLANMSEHYDIPKVGPG</sequence>
<keyword evidence="2" id="KW-1133">Transmembrane helix</keyword>
<dbReference type="GO" id="GO:0005730">
    <property type="term" value="C:nucleolus"/>
    <property type="evidence" value="ECO:0007669"/>
    <property type="project" value="TreeGrafter"/>
</dbReference>
<feature type="region of interest" description="Disordered" evidence="1">
    <location>
        <begin position="58"/>
        <end position="145"/>
    </location>
</feature>
<dbReference type="PANTHER" id="PTHR13282:SF6">
    <property type="entry name" value="PROTEIN FAM32A"/>
    <property type="match status" value="1"/>
</dbReference>
<protein>
    <submittedName>
        <fullName evidence="3">Uncharacterized protein</fullName>
    </submittedName>
</protein>
<keyword evidence="2" id="KW-0812">Transmembrane</keyword>
<feature type="compositionally biased region" description="Basic and acidic residues" evidence="1">
    <location>
        <begin position="120"/>
        <end position="135"/>
    </location>
</feature>
<evidence type="ECO:0000313" key="3">
    <source>
        <dbReference type="EMBL" id="KAF4351565.1"/>
    </source>
</evidence>
<proteinExistence type="predicted"/>
<gene>
    <name evidence="3" type="ORF">G4B88_000603</name>
</gene>
<comment type="caution">
    <text evidence="3">The sequence shown here is derived from an EMBL/GenBank/DDBJ whole genome shotgun (WGS) entry which is preliminary data.</text>
</comment>
<accession>A0A7J6DZH4</accession>
<dbReference type="InterPro" id="IPR013865">
    <property type="entry name" value="FAM32A"/>
</dbReference>
<feature type="transmembrane region" description="Helical" evidence="2">
    <location>
        <begin position="15"/>
        <end position="35"/>
    </location>
</feature>
<evidence type="ECO:0000256" key="1">
    <source>
        <dbReference type="SAM" id="MobiDB-lite"/>
    </source>
</evidence>
<evidence type="ECO:0000256" key="2">
    <source>
        <dbReference type="SAM" id="Phobius"/>
    </source>
</evidence>
<dbReference type="Pfam" id="PF08555">
    <property type="entry name" value="FAM32A"/>
    <property type="match status" value="1"/>
</dbReference>
<evidence type="ECO:0000313" key="4">
    <source>
        <dbReference type="Proteomes" id="UP000583929"/>
    </source>
</evidence>
<dbReference type="Proteomes" id="UP000583929">
    <property type="component" value="Unassembled WGS sequence"/>
</dbReference>
<keyword evidence="4" id="KW-1185">Reference proteome</keyword>
<name>A0A7J6DZH4_CANSA</name>
<keyword evidence="2" id="KW-0472">Membrane</keyword>